<accession>A0ABN9VS62</accession>
<feature type="compositionally biased region" description="Low complexity" evidence="1">
    <location>
        <begin position="96"/>
        <end position="113"/>
    </location>
</feature>
<evidence type="ECO:0000313" key="3">
    <source>
        <dbReference type="Proteomes" id="UP001189429"/>
    </source>
</evidence>
<comment type="caution">
    <text evidence="2">The sequence shown here is derived from an EMBL/GenBank/DDBJ whole genome shotgun (WGS) entry which is preliminary data.</text>
</comment>
<evidence type="ECO:0000313" key="2">
    <source>
        <dbReference type="EMBL" id="CAK0875809.1"/>
    </source>
</evidence>
<dbReference type="EMBL" id="CAUYUJ010017558">
    <property type="protein sequence ID" value="CAK0875809.1"/>
    <property type="molecule type" value="Genomic_DNA"/>
</dbReference>
<dbReference type="Proteomes" id="UP001189429">
    <property type="component" value="Unassembled WGS sequence"/>
</dbReference>
<reference evidence="2" key="1">
    <citation type="submission" date="2023-10" db="EMBL/GenBank/DDBJ databases">
        <authorList>
            <person name="Chen Y."/>
            <person name="Shah S."/>
            <person name="Dougan E. K."/>
            <person name="Thang M."/>
            <person name="Chan C."/>
        </authorList>
    </citation>
    <scope>NUCLEOTIDE SEQUENCE [LARGE SCALE GENOMIC DNA]</scope>
</reference>
<feature type="compositionally biased region" description="Basic residues" evidence="1">
    <location>
        <begin position="139"/>
        <end position="162"/>
    </location>
</feature>
<feature type="region of interest" description="Disordered" evidence="1">
    <location>
        <begin position="33"/>
        <end position="162"/>
    </location>
</feature>
<evidence type="ECO:0000256" key="1">
    <source>
        <dbReference type="SAM" id="MobiDB-lite"/>
    </source>
</evidence>
<organism evidence="2 3">
    <name type="scientific">Prorocentrum cordatum</name>
    <dbReference type="NCBI Taxonomy" id="2364126"/>
    <lineage>
        <taxon>Eukaryota</taxon>
        <taxon>Sar</taxon>
        <taxon>Alveolata</taxon>
        <taxon>Dinophyceae</taxon>
        <taxon>Prorocentrales</taxon>
        <taxon>Prorocentraceae</taxon>
        <taxon>Prorocentrum</taxon>
    </lineage>
</organism>
<feature type="non-terminal residue" evidence="2">
    <location>
        <position position="162"/>
    </location>
</feature>
<name>A0ABN9VS62_9DINO</name>
<proteinExistence type="predicted"/>
<keyword evidence="3" id="KW-1185">Reference proteome</keyword>
<protein>
    <submittedName>
        <fullName evidence="2">Uncharacterized protein</fullName>
    </submittedName>
</protein>
<sequence>MRGTSFFFHTVTGGLFEDQDELADWTEPVPNREAILGARHGRKVGAPEPGRRHRGRRLPRPGAPLSGGGELCRQRSPGGREEGPPLAAGGRPGVLPADATAAPREAPAQEAPRGGAPSAGDLLAAGEGGPWGREAAGHRALHPAHAPRRARGRRRGGRAGLR</sequence>
<gene>
    <name evidence="2" type="ORF">PCOR1329_LOCUS60379</name>
</gene>